<evidence type="ECO:0000259" key="9">
    <source>
        <dbReference type="PROSITE" id="PS50026"/>
    </source>
</evidence>
<keyword evidence="2" id="KW-0732">Signal</keyword>
<keyword evidence="7" id="KW-0245">EGF-like domain</keyword>
<evidence type="ECO:0000256" key="7">
    <source>
        <dbReference type="PROSITE-ProRule" id="PRU00076"/>
    </source>
</evidence>
<dbReference type="PANTHER" id="PTHR32444">
    <property type="entry name" value="BULB-TYPE LECTIN DOMAIN-CONTAINING PROTEIN"/>
    <property type="match status" value="1"/>
</dbReference>
<evidence type="ECO:0000256" key="8">
    <source>
        <dbReference type="SAM" id="Phobius"/>
    </source>
</evidence>
<keyword evidence="8" id="KW-1133">Transmembrane helix</keyword>
<protein>
    <recommendedName>
        <fullName evidence="1">non-specific serine/threonine protein kinase</fullName>
        <ecNumber evidence="1">2.7.11.1</ecNumber>
    </recommendedName>
</protein>
<dbReference type="Pfam" id="PF01453">
    <property type="entry name" value="B_lectin"/>
    <property type="match status" value="1"/>
</dbReference>
<dbReference type="CDD" id="cd00054">
    <property type="entry name" value="EGF_CA"/>
    <property type="match status" value="1"/>
</dbReference>
<feature type="domain" description="Apple" evidence="10">
    <location>
        <begin position="216"/>
        <end position="309"/>
    </location>
</feature>
<comment type="caution">
    <text evidence="11">The sequence shown here is derived from an EMBL/GenBank/DDBJ whole genome shotgun (WGS) entry which is preliminary data.</text>
</comment>
<dbReference type="PROSITE" id="PS50026">
    <property type="entry name" value="EGF_3"/>
    <property type="match status" value="1"/>
</dbReference>
<evidence type="ECO:0000313" key="12">
    <source>
        <dbReference type="Proteomes" id="UP001206925"/>
    </source>
</evidence>
<dbReference type="EC" id="2.7.11.1" evidence="1"/>
<evidence type="ECO:0000256" key="4">
    <source>
        <dbReference type="ARBA" id="ARBA00023180"/>
    </source>
</evidence>
<evidence type="ECO:0000256" key="2">
    <source>
        <dbReference type="ARBA" id="ARBA00022729"/>
    </source>
</evidence>
<organism evidence="11 12">
    <name type="scientific">Ambrosia artemisiifolia</name>
    <name type="common">Common ragweed</name>
    <dbReference type="NCBI Taxonomy" id="4212"/>
    <lineage>
        <taxon>Eukaryota</taxon>
        <taxon>Viridiplantae</taxon>
        <taxon>Streptophyta</taxon>
        <taxon>Embryophyta</taxon>
        <taxon>Tracheophyta</taxon>
        <taxon>Spermatophyta</taxon>
        <taxon>Magnoliopsida</taxon>
        <taxon>eudicotyledons</taxon>
        <taxon>Gunneridae</taxon>
        <taxon>Pentapetalae</taxon>
        <taxon>asterids</taxon>
        <taxon>campanulids</taxon>
        <taxon>Asterales</taxon>
        <taxon>Asteraceae</taxon>
        <taxon>Asteroideae</taxon>
        <taxon>Heliantheae alliance</taxon>
        <taxon>Heliantheae</taxon>
        <taxon>Ambrosia</taxon>
    </lineage>
</organism>
<evidence type="ECO:0000313" key="11">
    <source>
        <dbReference type="EMBL" id="KAI7738313.1"/>
    </source>
</evidence>
<comment type="catalytic activity">
    <reaction evidence="6">
        <text>L-seryl-[protein] + ATP = O-phospho-L-seryl-[protein] + ADP + H(+)</text>
        <dbReference type="Rhea" id="RHEA:17989"/>
        <dbReference type="Rhea" id="RHEA-COMP:9863"/>
        <dbReference type="Rhea" id="RHEA-COMP:11604"/>
        <dbReference type="ChEBI" id="CHEBI:15378"/>
        <dbReference type="ChEBI" id="CHEBI:29999"/>
        <dbReference type="ChEBI" id="CHEBI:30616"/>
        <dbReference type="ChEBI" id="CHEBI:83421"/>
        <dbReference type="ChEBI" id="CHEBI:456216"/>
        <dbReference type="EC" id="2.7.11.1"/>
    </reaction>
</comment>
<keyword evidence="8" id="KW-0472">Membrane</keyword>
<name>A0AAD5GFM9_AMBAR</name>
<keyword evidence="8" id="KW-0812">Transmembrane</keyword>
<dbReference type="InterPro" id="IPR000858">
    <property type="entry name" value="S_locus_glycoprot_dom"/>
</dbReference>
<evidence type="ECO:0000259" key="10">
    <source>
        <dbReference type="PROSITE" id="PS50948"/>
    </source>
</evidence>
<dbReference type="SUPFAM" id="SSF51110">
    <property type="entry name" value="alpha-D-mannose-specific plant lectins"/>
    <property type="match status" value="1"/>
</dbReference>
<feature type="domain" description="EGF-like" evidence="9">
    <location>
        <begin position="166"/>
        <end position="203"/>
    </location>
</feature>
<gene>
    <name evidence="11" type="ORF">M8C21_012976</name>
</gene>
<proteinExistence type="predicted"/>
<dbReference type="GO" id="GO:0004674">
    <property type="term" value="F:protein serine/threonine kinase activity"/>
    <property type="evidence" value="ECO:0007669"/>
    <property type="project" value="UniProtKB-EC"/>
</dbReference>
<reference evidence="11" key="1">
    <citation type="submission" date="2022-06" db="EMBL/GenBank/DDBJ databases">
        <title>Uncovering the hologenomic basis of an extraordinary plant invasion.</title>
        <authorList>
            <person name="Bieker V.C."/>
            <person name="Martin M.D."/>
            <person name="Gilbert T."/>
            <person name="Hodgins K."/>
            <person name="Battlay P."/>
            <person name="Petersen B."/>
            <person name="Wilson J."/>
        </authorList>
    </citation>
    <scope>NUCLEOTIDE SEQUENCE</scope>
    <source>
        <strain evidence="11">AA19_3_7</strain>
        <tissue evidence="11">Leaf</tissue>
    </source>
</reference>
<keyword evidence="3" id="KW-1015">Disulfide bond</keyword>
<dbReference type="InterPro" id="IPR003609">
    <property type="entry name" value="Pan_app"/>
</dbReference>
<keyword evidence="12" id="KW-1185">Reference proteome</keyword>
<dbReference type="EMBL" id="JAMZMK010008835">
    <property type="protein sequence ID" value="KAI7738313.1"/>
    <property type="molecule type" value="Genomic_DNA"/>
</dbReference>
<keyword evidence="4" id="KW-0325">Glycoprotein</keyword>
<accession>A0AAD5GFM9</accession>
<sequence length="401" mass="45033">GAPRTALKLLDTGNAVLINVTSGSILWQSFDTPTDTFLPGMIKGTNIKLTSWKSVTDPGSGRFKFQTEPGTTPYSILKGSSTYHWKSGKMSTNSFDDNQISSNVFNLLSNTTTQKVQNISGNGTISFENYTVVDPNSRLVMGHSGKLQYFYWLEEKRQWDLEWEEPKDDCSVYKVCGPFGMCKETNNSSLCSCLPGFEPVSPDDPTDGCKRTSEICDKTTNDTFINITMISMDDTTLPFVEADNESACIKKCLQSCDCLAYSYSSQDEGRIRGPSRENTHRCWLWNTQPSNLKCEGTHNISFRVSESSSRKISGISAKPKTERKSWYRKLILAKCIIGSALGLSLFCGISYITYKRLVNYRNQNQNNVEFLSGNTRTRINELLHLDHSNEDDMEGPDVPYF</sequence>
<feature type="non-terminal residue" evidence="11">
    <location>
        <position position="401"/>
    </location>
</feature>
<comment type="caution">
    <text evidence="7">Lacks conserved residue(s) required for the propagation of feature annotation.</text>
</comment>
<comment type="catalytic activity">
    <reaction evidence="5">
        <text>L-threonyl-[protein] + ATP = O-phospho-L-threonyl-[protein] + ADP + H(+)</text>
        <dbReference type="Rhea" id="RHEA:46608"/>
        <dbReference type="Rhea" id="RHEA-COMP:11060"/>
        <dbReference type="Rhea" id="RHEA-COMP:11605"/>
        <dbReference type="ChEBI" id="CHEBI:15378"/>
        <dbReference type="ChEBI" id="CHEBI:30013"/>
        <dbReference type="ChEBI" id="CHEBI:30616"/>
        <dbReference type="ChEBI" id="CHEBI:61977"/>
        <dbReference type="ChEBI" id="CHEBI:456216"/>
        <dbReference type="EC" id="2.7.11.1"/>
    </reaction>
</comment>
<dbReference type="InterPro" id="IPR036426">
    <property type="entry name" value="Bulb-type_lectin_dom_sf"/>
</dbReference>
<dbReference type="Pfam" id="PF08276">
    <property type="entry name" value="PAN_2"/>
    <property type="match status" value="1"/>
</dbReference>
<dbReference type="InterPro" id="IPR001480">
    <property type="entry name" value="Bulb-type_lectin_dom"/>
</dbReference>
<dbReference type="Pfam" id="PF00954">
    <property type="entry name" value="S_locus_glycop"/>
    <property type="match status" value="1"/>
</dbReference>
<evidence type="ECO:0000256" key="5">
    <source>
        <dbReference type="ARBA" id="ARBA00047899"/>
    </source>
</evidence>
<dbReference type="PROSITE" id="PS50948">
    <property type="entry name" value="PAN"/>
    <property type="match status" value="1"/>
</dbReference>
<dbReference type="AlphaFoldDB" id="A0AAD5GFM9"/>
<feature type="non-terminal residue" evidence="11">
    <location>
        <position position="1"/>
    </location>
</feature>
<feature type="transmembrane region" description="Helical" evidence="8">
    <location>
        <begin position="330"/>
        <end position="354"/>
    </location>
</feature>
<evidence type="ECO:0000256" key="6">
    <source>
        <dbReference type="ARBA" id="ARBA00048679"/>
    </source>
</evidence>
<evidence type="ECO:0000256" key="1">
    <source>
        <dbReference type="ARBA" id="ARBA00012513"/>
    </source>
</evidence>
<dbReference type="GO" id="GO:0048544">
    <property type="term" value="P:recognition of pollen"/>
    <property type="evidence" value="ECO:0007669"/>
    <property type="project" value="InterPro"/>
</dbReference>
<dbReference type="PANTHER" id="PTHR32444:SF247">
    <property type="entry name" value="OS01G0958200 PROTEIN"/>
    <property type="match status" value="1"/>
</dbReference>
<dbReference type="Proteomes" id="UP001206925">
    <property type="component" value="Unassembled WGS sequence"/>
</dbReference>
<evidence type="ECO:0000256" key="3">
    <source>
        <dbReference type="ARBA" id="ARBA00023157"/>
    </source>
</evidence>
<dbReference type="InterPro" id="IPR000742">
    <property type="entry name" value="EGF"/>
</dbReference>